<dbReference type="PANTHER" id="PTHR21286:SF0">
    <property type="entry name" value="NUCLEAR PORE COMPLEX PROTEIN NUP160"/>
    <property type="match status" value="1"/>
</dbReference>
<evidence type="ECO:0000256" key="2">
    <source>
        <dbReference type="ARBA" id="ARBA00022448"/>
    </source>
</evidence>
<proteinExistence type="predicted"/>
<evidence type="ECO:0000256" key="3">
    <source>
        <dbReference type="ARBA" id="ARBA00023242"/>
    </source>
</evidence>
<dbReference type="GO" id="GO:0017056">
    <property type="term" value="F:structural constituent of nuclear pore"/>
    <property type="evidence" value="ECO:0007669"/>
    <property type="project" value="TreeGrafter"/>
</dbReference>
<keyword evidence="10" id="KW-1185">Reference proteome</keyword>
<evidence type="ECO:0000313" key="10">
    <source>
        <dbReference type="Proteomes" id="UP001454036"/>
    </source>
</evidence>
<dbReference type="InterPro" id="IPR059141">
    <property type="entry name" value="Beta-prop_Nup120_160"/>
</dbReference>
<feature type="domain" description="NUP160 middle TPR" evidence="8">
    <location>
        <begin position="960"/>
        <end position="1167"/>
    </location>
</feature>
<dbReference type="EMBL" id="BAABME010000086">
    <property type="protein sequence ID" value="GAA0139410.1"/>
    <property type="molecule type" value="Genomic_DNA"/>
</dbReference>
<dbReference type="Pfam" id="PF23354">
    <property type="entry name" value="TPR_NUP160_120_M"/>
    <property type="match status" value="1"/>
</dbReference>
<evidence type="ECO:0000256" key="4">
    <source>
        <dbReference type="SAM" id="MobiDB-lite"/>
    </source>
</evidence>
<comment type="caution">
    <text evidence="9">The sequence shown here is derived from an EMBL/GenBank/DDBJ whole genome shotgun (WGS) entry which is preliminary data.</text>
</comment>
<dbReference type="PANTHER" id="PTHR21286">
    <property type="entry name" value="NUCLEAR PORE COMPLEX PROTEIN NUP160"/>
    <property type="match status" value="1"/>
</dbReference>
<dbReference type="InterPro" id="IPR036322">
    <property type="entry name" value="WD40_repeat_dom_sf"/>
</dbReference>
<evidence type="ECO:0000259" key="6">
    <source>
        <dbReference type="Pfam" id="PF17238"/>
    </source>
</evidence>
<name>A0AAV3NJ92_LITER</name>
<keyword evidence="3" id="KW-0539">Nucleus</keyword>
<evidence type="ECO:0000259" key="7">
    <source>
        <dbReference type="Pfam" id="PF23347"/>
    </source>
</evidence>
<dbReference type="Pfam" id="PF11715">
    <property type="entry name" value="Beta-prop_Nup120_160"/>
    <property type="match status" value="1"/>
</dbReference>
<dbReference type="GO" id="GO:0005643">
    <property type="term" value="C:nuclear pore"/>
    <property type="evidence" value="ECO:0007669"/>
    <property type="project" value="UniProtKB-ARBA"/>
</dbReference>
<protein>
    <submittedName>
        <fullName evidence="9">Transporter</fullName>
    </submittedName>
</protein>
<feature type="domain" description="Nucleoporin Nup120/160 beta-propeller" evidence="5">
    <location>
        <begin position="63"/>
        <end position="527"/>
    </location>
</feature>
<dbReference type="SUPFAM" id="SSF50978">
    <property type="entry name" value="WD40 repeat-like"/>
    <property type="match status" value="1"/>
</dbReference>
<gene>
    <name evidence="9" type="ORF">LIER_00961</name>
</gene>
<keyword evidence="2" id="KW-0813">Transport</keyword>
<sequence>MSSSGRTCLGGVEVPIITSDSIKWFTVSLSPFNNTTALTASASQLTFTRDYAASSLIGNPTTYFIWRISASEPNVLKITELYGDKEFPRNGLRIVFRDALLPFAFICKNEAYTSPSSYMLYTMTISGVAYLVRLRDGLNYSSCSVIPSTEITEFNTETNHDVGAIVAVTATRGCLVIGRNDGTASSFRLGSLEPSSPGFASQLRDDGAFSRLWGIMSRNRMAAPVLDLVVSEMYQKKILIVLHSDGCLRVWDLLSQHRIFSHTLTNLSSQGTVYVKLFAGEANHDSDIITLAVSHKHVLDASESVISIYSLSFNFGDKIVCSVEPLSQCISLEAEPIDVRITANKVYILKEDGLVMQELLHEDINKELSVYYTLEEAYVAEQLFQYSEHSSDDLLWLANTVFSSSKDRIVPFLSSIFLRRLLLPGVHDKEALRQTLHHYNRHLRDSEISCLTVAGVKNEILSVIESEGGTVNPFLVLQSWKNFCMHYFENWCKNNAASGMLIDSSSGSVALIRRSTVSLCRALEEVEVVNSGSFDEQNDILSSAVHLPRDDLDREILYEVLQCISYFSQYLDRAPSAIFYEALLSAPDSSEEVLSQLMKVLESGFRASVVTRHISEHGAGVLLEKEVASHKNSRKFSMDIFVALHSLRSKAAKWDKVLDVIQIYLQFLVPCKYEHRLDSQATFSINSSATVQATSQVAKVMFDSALDVLILLSYMVKISGQIYMSDADVSRIKLEFIPMIQELITEWHIIHFFGTTASESPAFQDFNLQLSSLKIDGNVNKTPWNEKLGKCEFTLAIILLVYSHSSDGLQSNQSSVLRHPLGIIDSVREFASWIIWGSTGKESPVFFGHSIDIALVLLRHGQYDAVEYLLTMVDAYSRKEKMSESLQTSNGAVWASLLHLLGCCFILKSQGELHVAQRERKVSEAVRCFFRVASVEGAPEALKSLSAESGWPTLDFAGYVSSASWKLHYYQWAMQLFEQYNMSEAACQFALAALEQVDEAACSTEDEAGAEAVLESAAIIRGRLWANVFKFTLDCDLYYDAYCAIISNPDEESKSVCLRRFIIVLYERGAMKFLCDGQLPFIGLTEKVEQELAWKAQRSDVSSKPNPYKILYAFEMHMHNWRRAANYIYQYTTRLKSELPLKDTNRRSLALQERLDGLSAAINALQLLHPAYAWIEIPVEDLSRATNDFPSKRARMTPQDQTSENDSSSEKPMSYIDIEKLENEYVLASAEYLLSLANAKWNSTGNEKSPSDIVDLLVDSSIYDLAFTMILKFWKGSALKRALERIFAAMSLKCCVSRLGHSAERDNHPMHGFLLTASEDEVVFSTNDAGPTPMHPVGSNHWETLEHYLDQYKKYHPRLPVIVAETLLAADPQIELPLWLVQMFKGARRETSRGMSGNDSDPASLLRLYVDYGRYLEATTLILDYIESLASMRPVDVLQRKKPFSVWFPYATIERLWCWLEESIKLGHMVDQSEKLKKLLHGALLNHLNLVKVDSADVLSAQ</sequence>
<reference evidence="9 10" key="1">
    <citation type="submission" date="2024-01" db="EMBL/GenBank/DDBJ databases">
        <title>The complete chloroplast genome sequence of Lithospermum erythrorhizon: insights into the phylogenetic relationship among Boraginaceae species and the maternal lineages of purple gromwells.</title>
        <authorList>
            <person name="Okada T."/>
            <person name="Watanabe K."/>
        </authorList>
    </citation>
    <scope>NUCLEOTIDE SEQUENCE [LARGE SCALE GENOMIC DNA]</scope>
</reference>
<dbReference type="InterPro" id="IPR056536">
    <property type="entry name" value="TPR_NUP160_C"/>
</dbReference>
<dbReference type="InterPro" id="IPR035192">
    <property type="entry name" value="NUP160_hel_plant"/>
</dbReference>
<evidence type="ECO:0000259" key="8">
    <source>
        <dbReference type="Pfam" id="PF23354"/>
    </source>
</evidence>
<organism evidence="9 10">
    <name type="scientific">Lithospermum erythrorhizon</name>
    <name type="common">Purple gromwell</name>
    <name type="synonym">Lithospermum officinale var. erythrorhizon</name>
    <dbReference type="NCBI Taxonomy" id="34254"/>
    <lineage>
        <taxon>Eukaryota</taxon>
        <taxon>Viridiplantae</taxon>
        <taxon>Streptophyta</taxon>
        <taxon>Embryophyta</taxon>
        <taxon>Tracheophyta</taxon>
        <taxon>Spermatophyta</taxon>
        <taxon>Magnoliopsida</taxon>
        <taxon>eudicotyledons</taxon>
        <taxon>Gunneridae</taxon>
        <taxon>Pentapetalae</taxon>
        <taxon>asterids</taxon>
        <taxon>lamiids</taxon>
        <taxon>Boraginales</taxon>
        <taxon>Boraginaceae</taxon>
        <taxon>Boraginoideae</taxon>
        <taxon>Lithospermeae</taxon>
        <taxon>Lithospermum</taxon>
    </lineage>
</organism>
<dbReference type="InterPro" id="IPR056535">
    <property type="entry name" value="TPR_NUP160_M"/>
</dbReference>
<feature type="domain" description="NUP160 helical" evidence="6">
    <location>
        <begin position="548"/>
        <end position="736"/>
    </location>
</feature>
<accession>A0AAV3NJ92</accession>
<evidence type="ECO:0000256" key="1">
    <source>
        <dbReference type="ARBA" id="ARBA00004123"/>
    </source>
</evidence>
<comment type="subcellular location">
    <subcellularLocation>
        <location evidence="1">Nucleus</location>
    </subcellularLocation>
</comment>
<dbReference type="InterPro" id="IPR021717">
    <property type="entry name" value="Nucleoporin_Nup160"/>
</dbReference>
<dbReference type="Proteomes" id="UP001454036">
    <property type="component" value="Unassembled WGS sequence"/>
</dbReference>
<feature type="domain" description="NUP160 C-terminal TPR" evidence="7">
    <location>
        <begin position="1218"/>
        <end position="1481"/>
    </location>
</feature>
<evidence type="ECO:0000259" key="5">
    <source>
        <dbReference type="Pfam" id="PF11715"/>
    </source>
</evidence>
<dbReference type="Pfam" id="PF17238">
    <property type="entry name" value="NUP160_helical_2"/>
    <property type="match status" value="1"/>
</dbReference>
<feature type="region of interest" description="Disordered" evidence="4">
    <location>
        <begin position="1190"/>
        <end position="1212"/>
    </location>
</feature>
<evidence type="ECO:0000313" key="9">
    <source>
        <dbReference type="EMBL" id="GAA0139410.1"/>
    </source>
</evidence>
<dbReference type="Pfam" id="PF23347">
    <property type="entry name" value="TPR_Nup160_C"/>
    <property type="match status" value="1"/>
</dbReference>